<dbReference type="GO" id="GO:0015297">
    <property type="term" value="F:antiporter activity"/>
    <property type="evidence" value="ECO:0007669"/>
    <property type="project" value="InterPro"/>
</dbReference>
<feature type="transmembrane region" description="Helical" evidence="1">
    <location>
        <begin position="167"/>
        <end position="183"/>
    </location>
</feature>
<dbReference type="PANTHER" id="PTHR43269">
    <property type="entry name" value="SODIUM/PROTON ANTIPORTER 1-RELATED"/>
    <property type="match status" value="1"/>
</dbReference>
<gene>
    <name evidence="2" type="ORF">SCABRO_02511</name>
</gene>
<keyword evidence="1" id="KW-0472">Membrane</keyword>
<organism evidence="2 3">
    <name type="scientific">Candidatus Scalindua brodae</name>
    <dbReference type="NCBI Taxonomy" id="237368"/>
    <lineage>
        <taxon>Bacteria</taxon>
        <taxon>Pseudomonadati</taxon>
        <taxon>Planctomycetota</taxon>
        <taxon>Candidatus Brocadiia</taxon>
        <taxon>Candidatus Brocadiales</taxon>
        <taxon>Candidatus Scalinduaceae</taxon>
        <taxon>Candidatus Scalindua</taxon>
    </lineage>
</organism>
<dbReference type="GO" id="GO:0006814">
    <property type="term" value="P:sodium ion transport"/>
    <property type="evidence" value="ECO:0007669"/>
    <property type="project" value="InterPro"/>
</dbReference>
<feature type="transmembrane region" description="Helical" evidence="1">
    <location>
        <begin position="130"/>
        <end position="147"/>
    </location>
</feature>
<protein>
    <submittedName>
        <fullName evidence="2">Uncharacterized protein</fullName>
    </submittedName>
</protein>
<accession>A0A0B0EI82</accession>
<dbReference type="InterPro" id="IPR045016">
    <property type="entry name" value="NhaD-like"/>
</dbReference>
<evidence type="ECO:0000256" key="1">
    <source>
        <dbReference type="SAM" id="Phobius"/>
    </source>
</evidence>
<dbReference type="EMBL" id="JRYO01000179">
    <property type="protein sequence ID" value="KHE91751.1"/>
    <property type="molecule type" value="Genomic_DNA"/>
</dbReference>
<dbReference type="eggNOG" id="COG1055">
    <property type="taxonomic scope" value="Bacteria"/>
</dbReference>
<keyword evidence="1" id="KW-1133">Transmembrane helix</keyword>
<evidence type="ECO:0000313" key="2">
    <source>
        <dbReference type="EMBL" id="KHE91751.1"/>
    </source>
</evidence>
<dbReference type="PANTHER" id="PTHR43269:SF2">
    <property type="entry name" value="SODIUM_PROTON ANTIPORTER 1-RELATED"/>
    <property type="match status" value="1"/>
</dbReference>
<dbReference type="PATRIC" id="fig|237368.3.peg.2711"/>
<reference evidence="2 3" key="1">
    <citation type="submission" date="2014-10" db="EMBL/GenBank/DDBJ databases">
        <title>Draft genome of anammox bacterium scalindua brodae, obtained using differential coverage binning of sequence data from two enrichment reactors.</title>
        <authorList>
            <person name="Speth D.R."/>
            <person name="Russ L."/>
            <person name="Kartal B."/>
            <person name="Op den Camp H.J."/>
            <person name="Dutilh B.E."/>
            <person name="Jetten M.S."/>
        </authorList>
    </citation>
    <scope>NUCLEOTIDE SEQUENCE [LARGE SCALE GENOMIC DNA]</scope>
    <source>
        <strain evidence="2">RU1</strain>
    </source>
</reference>
<name>A0A0B0EI82_9BACT</name>
<dbReference type="Proteomes" id="UP000030652">
    <property type="component" value="Unassembled WGS sequence"/>
</dbReference>
<evidence type="ECO:0000313" key="3">
    <source>
        <dbReference type="Proteomes" id="UP000030652"/>
    </source>
</evidence>
<keyword evidence="1" id="KW-0812">Transmembrane</keyword>
<sequence length="184" mass="20774">MFILMVAVFVIGYVAIALEHTIKIDKAASALLTGAVCWGIYAIAPSDILHYDNHDSISTIIKSKDITPEFKDYLCHETINKSIEDYYTSPEDSVSHFRIKVPVHKIPVEETPEIAHHYIEDSIAHTLSEIAAILFFLLCAMTIVEVVDAHEGFKIITDMIRTLSRTKLLWIIGILTFFFFCRAG</sequence>
<proteinExistence type="predicted"/>
<feature type="transmembrane region" description="Helical" evidence="1">
    <location>
        <begin position="27"/>
        <end position="44"/>
    </location>
</feature>
<comment type="caution">
    <text evidence="2">The sequence shown here is derived from an EMBL/GenBank/DDBJ whole genome shotgun (WGS) entry which is preliminary data.</text>
</comment>
<dbReference type="AlphaFoldDB" id="A0A0B0EI82"/>